<name>A0A383EDU9_9ZZZZ</name>
<accession>A0A383EDU9</accession>
<proteinExistence type="predicted"/>
<dbReference type="Gene3D" id="3.20.20.150">
    <property type="entry name" value="Divalent-metal-dependent TIM barrel enzymes"/>
    <property type="match status" value="1"/>
</dbReference>
<dbReference type="EMBL" id="UINC01224949">
    <property type="protein sequence ID" value="SVE54784.1"/>
    <property type="molecule type" value="Genomic_DNA"/>
</dbReference>
<evidence type="ECO:0008006" key="2">
    <source>
        <dbReference type="Google" id="ProtNLM"/>
    </source>
</evidence>
<evidence type="ECO:0000313" key="1">
    <source>
        <dbReference type="EMBL" id="SVE54784.1"/>
    </source>
</evidence>
<dbReference type="AlphaFoldDB" id="A0A383EDU9"/>
<feature type="non-terminal residue" evidence="1">
    <location>
        <position position="79"/>
    </location>
</feature>
<reference evidence="1" key="1">
    <citation type="submission" date="2018-05" db="EMBL/GenBank/DDBJ databases">
        <authorList>
            <person name="Lanie J.A."/>
            <person name="Ng W.-L."/>
            <person name="Kazmierczak K.M."/>
            <person name="Andrzejewski T.M."/>
            <person name="Davidsen T.M."/>
            <person name="Wayne K.J."/>
            <person name="Tettelin H."/>
            <person name="Glass J.I."/>
            <person name="Rusch D."/>
            <person name="Podicherti R."/>
            <person name="Tsui H.-C.T."/>
            <person name="Winkler M.E."/>
        </authorList>
    </citation>
    <scope>NUCLEOTIDE SEQUENCE</scope>
</reference>
<protein>
    <recommendedName>
        <fullName evidence="2">Xylose isomerase-like TIM barrel domain-containing protein</fullName>
    </recommendedName>
</protein>
<sequence>MNISVLSYSFRGLFGQSKMDVFGYLETCKYRYNLDAVDIWSGFLPSSDEDYLKKVRSAIDERNLVLADLCVDGAHIWED</sequence>
<gene>
    <name evidence="1" type="ORF">METZ01_LOCUS507638</name>
</gene>
<organism evidence="1">
    <name type="scientific">marine metagenome</name>
    <dbReference type="NCBI Taxonomy" id="408172"/>
    <lineage>
        <taxon>unclassified sequences</taxon>
        <taxon>metagenomes</taxon>
        <taxon>ecological metagenomes</taxon>
    </lineage>
</organism>